<dbReference type="EnsemblMetazoa" id="CapteT128904">
    <property type="protein sequence ID" value="CapteP128904"/>
    <property type="gene ID" value="CapteG128904"/>
</dbReference>
<keyword evidence="11" id="KW-1185">Reference proteome</keyword>
<organism evidence="9">
    <name type="scientific">Capitella teleta</name>
    <name type="common">Polychaete worm</name>
    <dbReference type="NCBI Taxonomy" id="283909"/>
    <lineage>
        <taxon>Eukaryota</taxon>
        <taxon>Metazoa</taxon>
        <taxon>Spiralia</taxon>
        <taxon>Lophotrochozoa</taxon>
        <taxon>Annelida</taxon>
        <taxon>Polychaeta</taxon>
        <taxon>Sedentaria</taxon>
        <taxon>Scolecida</taxon>
        <taxon>Capitellidae</taxon>
        <taxon>Capitella</taxon>
    </lineage>
</organism>
<dbReference type="Pfam" id="PF07714">
    <property type="entry name" value="PK_Tyr_Ser-Thr"/>
    <property type="match status" value="1"/>
</dbReference>
<evidence type="ECO:0000259" key="8">
    <source>
        <dbReference type="PROSITE" id="PS50011"/>
    </source>
</evidence>
<dbReference type="OMA" id="ENTNICR"/>
<keyword evidence="5" id="KW-0067">ATP-binding</keyword>
<evidence type="ECO:0000256" key="1">
    <source>
        <dbReference type="ARBA" id="ARBA00004308"/>
    </source>
</evidence>
<dbReference type="EMBL" id="KB309657">
    <property type="protein sequence ID" value="ELT93698.1"/>
    <property type="molecule type" value="Genomic_DNA"/>
</dbReference>
<accession>R7TIN6</accession>
<dbReference type="PANTHER" id="PTHR24416">
    <property type="entry name" value="TYROSINE-PROTEIN KINASE RECEPTOR"/>
    <property type="match status" value="1"/>
</dbReference>
<gene>
    <name evidence="9" type="ORF">CAPTEDRAFT_128904</name>
</gene>
<dbReference type="GO" id="GO:0004714">
    <property type="term" value="F:transmembrane receptor protein tyrosine kinase activity"/>
    <property type="evidence" value="ECO:0007669"/>
    <property type="project" value="TreeGrafter"/>
</dbReference>
<reference evidence="10" key="3">
    <citation type="submission" date="2015-06" db="UniProtKB">
        <authorList>
            <consortium name="EnsemblMetazoa"/>
        </authorList>
    </citation>
    <scope>IDENTIFICATION</scope>
</reference>
<dbReference type="OrthoDB" id="4062651at2759"/>
<keyword evidence="2" id="KW-0808">Transferase</keyword>
<dbReference type="Gene3D" id="1.10.510.10">
    <property type="entry name" value="Transferase(Phosphotransferase) domain 1"/>
    <property type="match status" value="1"/>
</dbReference>
<reference evidence="11" key="1">
    <citation type="submission" date="2012-12" db="EMBL/GenBank/DDBJ databases">
        <authorList>
            <person name="Hellsten U."/>
            <person name="Grimwood J."/>
            <person name="Chapman J.A."/>
            <person name="Shapiro H."/>
            <person name="Aerts A."/>
            <person name="Otillar R.P."/>
            <person name="Terry A.Y."/>
            <person name="Boore J.L."/>
            <person name="Simakov O."/>
            <person name="Marletaz F."/>
            <person name="Cho S.-J."/>
            <person name="Edsinger-Gonzales E."/>
            <person name="Havlak P."/>
            <person name="Kuo D.-H."/>
            <person name="Larsson T."/>
            <person name="Lv J."/>
            <person name="Arendt D."/>
            <person name="Savage R."/>
            <person name="Osoegawa K."/>
            <person name="de Jong P."/>
            <person name="Lindberg D.R."/>
            <person name="Seaver E.C."/>
            <person name="Weisblat D.A."/>
            <person name="Putnam N.H."/>
            <person name="Grigoriev I.V."/>
            <person name="Rokhsar D.S."/>
        </authorList>
    </citation>
    <scope>NUCLEOTIDE SEQUENCE</scope>
    <source>
        <strain evidence="11">I ESC-2004</strain>
    </source>
</reference>
<dbReference type="GO" id="GO:0012505">
    <property type="term" value="C:endomembrane system"/>
    <property type="evidence" value="ECO:0007669"/>
    <property type="project" value="UniProtKB-SubCell"/>
</dbReference>
<evidence type="ECO:0000256" key="5">
    <source>
        <dbReference type="ARBA" id="ARBA00022840"/>
    </source>
</evidence>
<evidence type="ECO:0000256" key="4">
    <source>
        <dbReference type="ARBA" id="ARBA00022777"/>
    </source>
</evidence>
<dbReference type="FunFam" id="1.10.510.10:FF:001512">
    <property type="entry name" value="Receptor tyrosine-protein kinase erbB-2"/>
    <property type="match status" value="1"/>
</dbReference>
<evidence type="ECO:0000313" key="9">
    <source>
        <dbReference type="EMBL" id="ELT93698.1"/>
    </source>
</evidence>
<dbReference type="GO" id="GO:0043235">
    <property type="term" value="C:receptor complex"/>
    <property type="evidence" value="ECO:0007669"/>
    <property type="project" value="TreeGrafter"/>
</dbReference>
<evidence type="ECO:0000256" key="7">
    <source>
        <dbReference type="ARBA" id="ARBA00023137"/>
    </source>
</evidence>
<evidence type="ECO:0000256" key="2">
    <source>
        <dbReference type="ARBA" id="ARBA00022679"/>
    </source>
</evidence>
<dbReference type="AlphaFoldDB" id="R7TIN6"/>
<dbReference type="InterPro" id="IPR001245">
    <property type="entry name" value="Ser-Thr/Tyr_kinase_cat_dom"/>
</dbReference>
<dbReference type="PROSITE" id="PS50011">
    <property type="entry name" value="PROTEIN_KINASE_DOM"/>
    <property type="match status" value="1"/>
</dbReference>
<feature type="non-terminal residue" evidence="9">
    <location>
        <position position="1"/>
    </location>
</feature>
<name>R7TIN6_CAPTE</name>
<dbReference type="EMBL" id="AMQN01012650">
    <property type="status" value="NOT_ANNOTATED_CDS"/>
    <property type="molecule type" value="Genomic_DNA"/>
</dbReference>
<dbReference type="InterPro" id="IPR011009">
    <property type="entry name" value="Kinase-like_dom_sf"/>
</dbReference>
<dbReference type="GO" id="GO:0007169">
    <property type="term" value="P:cell surface receptor protein tyrosine kinase signaling pathway"/>
    <property type="evidence" value="ECO:0007669"/>
    <property type="project" value="TreeGrafter"/>
</dbReference>
<keyword evidence="3" id="KW-0547">Nucleotide-binding</keyword>
<dbReference type="PRINTS" id="PR00109">
    <property type="entry name" value="TYRKINASE"/>
</dbReference>
<evidence type="ECO:0000313" key="11">
    <source>
        <dbReference type="Proteomes" id="UP000014760"/>
    </source>
</evidence>
<evidence type="ECO:0000313" key="10">
    <source>
        <dbReference type="EnsemblMetazoa" id="CapteP128904"/>
    </source>
</evidence>
<protein>
    <recommendedName>
        <fullName evidence="8">Protein kinase domain-containing protein</fullName>
    </recommendedName>
</protein>
<dbReference type="PANTHER" id="PTHR24416:SF611">
    <property type="entry name" value="TYROSINE-PROTEIN KINASE TRANSMEMBRANE RECEPTOR ROR"/>
    <property type="match status" value="1"/>
</dbReference>
<keyword evidence="6" id="KW-0472">Membrane</keyword>
<dbReference type="HOGENOM" id="CLU_000288_7_40_1"/>
<dbReference type="InterPro" id="IPR050122">
    <property type="entry name" value="RTK"/>
</dbReference>
<dbReference type="GO" id="GO:0005886">
    <property type="term" value="C:plasma membrane"/>
    <property type="evidence" value="ECO:0007669"/>
    <property type="project" value="TreeGrafter"/>
</dbReference>
<dbReference type="STRING" id="283909.R7TIN6"/>
<keyword evidence="4" id="KW-0418">Kinase</keyword>
<sequence length="232" mass="26327">VAVKSLRPRAMSTDTFLEEAQVMTSLAHKNIVQLLAVCTQEEPILIVTEYFEYGNLLSYMRSPSGVQLEVKTLLKIAENVAEGMAFIEKKKCIHRKLSAKSIFLTTELAAKVGDFDFAKNSTEFKATEVDVQQWYIFRWMALESILYGVFTIKSDVWSYGIVLIEIISRGASPYSGMTPPAIMMMIEEDGRCPQPDTCPDSLYEIMLQCWAKNPADRPTFEFLADYMRDLSL</sequence>
<dbReference type="Proteomes" id="UP000014760">
    <property type="component" value="Unassembled WGS sequence"/>
</dbReference>
<keyword evidence="7" id="KW-0829">Tyrosine-protein kinase</keyword>
<dbReference type="SUPFAM" id="SSF56112">
    <property type="entry name" value="Protein kinase-like (PK-like)"/>
    <property type="match status" value="1"/>
</dbReference>
<dbReference type="PIRSF" id="PIRSF000654">
    <property type="entry name" value="Integrin-linked_kinase"/>
    <property type="match status" value="1"/>
</dbReference>
<feature type="domain" description="Protein kinase" evidence="8">
    <location>
        <begin position="1"/>
        <end position="232"/>
    </location>
</feature>
<dbReference type="GO" id="GO:0005524">
    <property type="term" value="F:ATP binding"/>
    <property type="evidence" value="ECO:0007669"/>
    <property type="project" value="UniProtKB-KW"/>
</dbReference>
<reference evidence="9 11" key="2">
    <citation type="journal article" date="2013" name="Nature">
        <title>Insights into bilaterian evolution from three spiralian genomes.</title>
        <authorList>
            <person name="Simakov O."/>
            <person name="Marletaz F."/>
            <person name="Cho S.J."/>
            <person name="Edsinger-Gonzales E."/>
            <person name="Havlak P."/>
            <person name="Hellsten U."/>
            <person name="Kuo D.H."/>
            <person name="Larsson T."/>
            <person name="Lv J."/>
            <person name="Arendt D."/>
            <person name="Savage R."/>
            <person name="Osoegawa K."/>
            <person name="de Jong P."/>
            <person name="Grimwood J."/>
            <person name="Chapman J.A."/>
            <person name="Shapiro H."/>
            <person name="Aerts A."/>
            <person name="Otillar R.P."/>
            <person name="Terry A.Y."/>
            <person name="Boore J.L."/>
            <person name="Grigoriev I.V."/>
            <person name="Lindberg D.R."/>
            <person name="Seaver E.C."/>
            <person name="Weisblat D.A."/>
            <person name="Putnam N.H."/>
            <person name="Rokhsar D.S."/>
        </authorList>
    </citation>
    <scope>NUCLEOTIDE SEQUENCE</scope>
    <source>
        <strain evidence="9 11">I ESC-2004</strain>
    </source>
</reference>
<dbReference type="GO" id="GO:0050793">
    <property type="term" value="P:regulation of developmental process"/>
    <property type="evidence" value="ECO:0007669"/>
    <property type="project" value="UniProtKB-ARBA"/>
</dbReference>
<proteinExistence type="predicted"/>
<dbReference type="InterPro" id="IPR000719">
    <property type="entry name" value="Prot_kinase_dom"/>
</dbReference>
<evidence type="ECO:0000256" key="6">
    <source>
        <dbReference type="ARBA" id="ARBA00023136"/>
    </source>
</evidence>
<dbReference type="GO" id="GO:0048468">
    <property type="term" value="P:cell development"/>
    <property type="evidence" value="ECO:0007669"/>
    <property type="project" value="UniProtKB-ARBA"/>
</dbReference>
<dbReference type="GO" id="GO:0030182">
    <property type="term" value="P:neuron differentiation"/>
    <property type="evidence" value="ECO:0007669"/>
    <property type="project" value="UniProtKB-ARBA"/>
</dbReference>
<evidence type="ECO:0000256" key="3">
    <source>
        <dbReference type="ARBA" id="ARBA00022741"/>
    </source>
</evidence>
<comment type="subcellular location">
    <subcellularLocation>
        <location evidence="1">Endomembrane system</location>
    </subcellularLocation>
</comment>